<reference evidence="2" key="1">
    <citation type="submission" date="2023-04" db="EMBL/GenBank/DDBJ databases">
        <title>Candida boidinii NBRC 10035.</title>
        <authorList>
            <person name="Ichikawa N."/>
            <person name="Sato H."/>
            <person name="Tonouchi N."/>
        </authorList>
    </citation>
    <scope>NUCLEOTIDE SEQUENCE</scope>
    <source>
        <strain evidence="2">NBRC 10035</strain>
    </source>
</reference>
<feature type="compositionally biased region" description="Low complexity" evidence="1">
    <location>
        <begin position="173"/>
        <end position="185"/>
    </location>
</feature>
<organism evidence="2 3">
    <name type="scientific">Candida boidinii</name>
    <name type="common">Yeast</name>
    <dbReference type="NCBI Taxonomy" id="5477"/>
    <lineage>
        <taxon>Eukaryota</taxon>
        <taxon>Fungi</taxon>
        <taxon>Dikarya</taxon>
        <taxon>Ascomycota</taxon>
        <taxon>Saccharomycotina</taxon>
        <taxon>Pichiomycetes</taxon>
        <taxon>Pichiales</taxon>
        <taxon>Pichiaceae</taxon>
        <taxon>Ogataea</taxon>
        <taxon>Ogataea/Candida clade</taxon>
    </lineage>
</organism>
<feature type="region of interest" description="Disordered" evidence="1">
    <location>
        <begin position="453"/>
        <end position="492"/>
    </location>
</feature>
<feature type="region of interest" description="Disordered" evidence="1">
    <location>
        <begin position="230"/>
        <end position="299"/>
    </location>
</feature>
<name>A0A9W6T1E5_CANBO</name>
<feature type="compositionally biased region" description="Low complexity" evidence="1">
    <location>
        <begin position="38"/>
        <end position="79"/>
    </location>
</feature>
<keyword evidence="3" id="KW-1185">Reference proteome</keyword>
<feature type="compositionally biased region" description="Polar residues" evidence="1">
    <location>
        <begin position="230"/>
        <end position="240"/>
    </location>
</feature>
<feature type="compositionally biased region" description="Low complexity" evidence="1">
    <location>
        <begin position="126"/>
        <end position="162"/>
    </location>
</feature>
<feature type="compositionally biased region" description="Polar residues" evidence="1">
    <location>
        <begin position="287"/>
        <end position="299"/>
    </location>
</feature>
<comment type="caution">
    <text evidence="2">The sequence shown here is derived from an EMBL/GenBank/DDBJ whole genome shotgun (WGS) entry which is preliminary data.</text>
</comment>
<evidence type="ECO:0000313" key="3">
    <source>
        <dbReference type="Proteomes" id="UP001165120"/>
    </source>
</evidence>
<gene>
    <name evidence="2" type="ORF">Cboi02_000305100</name>
</gene>
<dbReference type="Proteomes" id="UP001165120">
    <property type="component" value="Unassembled WGS sequence"/>
</dbReference>
<feature type="compositionally biased region" description="Low complexity" evidence="1">
    <location>
        <begin position="456"/>
        <end position="479"/>
    </location>
</feature>
<feature type="region of interest" description="Disordered" evidence="1">
    <location>
        <begin position="1"/>
        <end position="185"/>
    </location>
</feature>
<dbReference type="EMBL" id="BSXN01000993">
    <property type="protein sequence ID" value="GME71023.1"/>
    <property type="molecule type" value="Genomic_DNA"/>
</dbReference>
<feature type="compositionally biased region" description="Polar residues" evidence="1">
    <location>
        <begin position="15"/>
        <end position="33"/>
    </location>
</feature>
<feature type="compositionally biased region" description="Polar residues" evidence="1">
    <location>
        <begin position="103"/>
        <end position="116"/>
    </location>
</feature>
<dbReference type="AlphaFoldDB" id="A0A9W6T1E5"/>
<sequence length="492" mass="54051">MVQRKLTSMDPPNPNGQVVNSNNLGNPQSNPNSPMIAHHPQQVQHPHQQQQQRPQQQQQQPHQLPQQQQQQLPHQMQHQMNGNPVDSNGRPMNISPGMRVQIGTPTNQQFSPSPFYQQHQMPPPQLQQQQQHPHPQPVHQMNHQQHQHIQQQQQQQQQVPHPHSMEIDPQPTPQINIQQQPTQMNIQQQNLQINIPQQPPQSQSVPYNLPPITPTSKDMILSPPNSTSPLVVVQPQTSSDLPPPRSHLNHSSRLRTLQFRPENDNRPGPIIVPTIDMNSKEKRNEGSTKSTTINSPSILGSAYTPSPSFLITPKSARFLKSPTTSLLSPNASEFQNANKPPSPKTSNLRLTSAHSISFPNAYKNPNSATSSTFPHLSQSGVEANSASTLHPNSASTLTDGLVRKKSWLGNNIDTQSIGSTSSFESSSNGYTLKAMNPNNGVVPSPSALSFGFNVHNNKNSNGGNSNGNVSGTNNGNSGSEKVKLPALTDLGI</sequence>
<protein>
    <submittedName>
        <fullName evidence="2">Unnamed protein product</fullName>
    </submittedName>
</protein>
<feature type="region of interest" description="Disordered" evidence="1">
    <location>
        <begin position="322"/>
        <end position="395"/>
    </location>
</feature>
<accession>A0A9W6T1E5</accession>
<evidence type="ECO:0000256" key="1">
    <source>
        <dbReference type="SAM" id="MobiDB-lite"/>
    </source>
</evidence>
<proteinExistence type="predicted"/>
<evidence type="ECO:0000313" key="2">
    <source>
        <dbReference type="EMBL" id="GME71023.1"/>
    </source>
</evidence>